<evidence type="ECO:0000313" key="5">
    <source>
        <dbReference type="Proteomes" id="UP001211907"/>
    </source>
</evidence>
<dbReference type="Pfam" id="PF13676">
    <property type="entry name" value="TIR_2"/>
    <property type="match status" value="1"/>
</dbReference>
<comment type="caution">
    <text evidence="4">The sequence shown here is derived from an EMBL/GenBank/DDBJ whole genome shotgun (WGS) entry which is preliminary data.</text>
</comment>
<reference evidence="4" key="1">
    <citation type="submission" date="2020-05" db="EMBL/GenBank/DDBJ databases">
        <title>Phylogenomic resolution of chytrid fungi.</title>
        <authorList>
            <person name="Stajich J.E."/>
            <person name="Amses K."/>
            <person name="Simmons R."/>
            <person name="Seto K."/>
            <person name="Myers J."/>
            <person name="Bonds A."/>
            <person name="Quandt C.A."/>
            <person name="Barry K."/>
            <person name="Liu P."/>
            <person name="Grigoriev I."/>
            <person name="Longcore J.E."/>
            <person name="James T.Y."/>
        </authorList>
    </citation>
    <scope>NUCLEOTIDE SEQUENCE</scope>
    <source>
        <strain evidence="4">JEL0513</strain>
    </source>
</reference>
<keyword evidence="1" id="KW-0040">ANK repeat</keyword>
<dbReference type="Gene3D" id="3.40.50.10140">
    <property type="entry name" value="Toll/interleukin-1 receptor homology (TIR) domain"/>
    <property type="match status" value="1"/>
</dbReference>
<dbReference type="Proteomes" id="UP001211907">
    <property type="component" value="Unassembled WGS sequence"/>
</dbReference>
<dbReference type="SUPFAM" id="SSF48403">
    <property type="entry name" value="Ankyrin repeat"/>
    <property type="match status" value="1"/>
</dbReference>
<dbReference type="Pfam" id="PF12796">
    <property type="entry name" value="Ank_2"/>
    <property type="match status" value="1"/>
</dbReference>
<feature type="domain" description="TIR" evidence="3">
    <location>
        <begin position="121"/>
        <end position="193"/>
    </location>
</feature>
<dbReference type="InterPro" id="IPR035897">
    <property type="entry name" value="Toll_tir_struct_dom_sf"/>
</dbReference>
<proteinExistence type="predicted"/>
<evidence type="ECO:0000256" key="1">
    <source>
        <dbReference type="PROSITE-ProRule" id="PRU00023"/>
    </source>
</evidence>
<name>A0AAD5SPI7_9FUNG</name>
<feature type="region of interest" description="Disordered" evidence="2">
    <location>
        <begin position="197"/>
        <end position="231"/>
    </location>
</feature>
<dbReference type="SMART" id="SM00248">
    <property type="entry name" value="ANK"/>
    <property type="match status" value="6"/>
</dbReference>
<evidence type="ECO:0000313" key="4">
    <source>
        <dbReference type="EMBL" id="KAJ3091196.1"/>
    </source>
</evidence>
<dbReference type="InterPro" id="IPR002110">
    <property type="entry name" value="Ankyrin_rpt"/>
</dbReference>
<keyword evidence="5" id="KW-1185">Reference proteome</keyword>
<evidence type="ECO:0000256" key="2">
    <source>
        <dbReference type="SAM" id="MobiDB-lite"/>
    </source>
</evidence>
<dbReference type="SUPFAM" id="SSF52200">
    <property type="entry name" value="Toll/Interleukin receptor TIR domain"/>
    <property type="match status" value="1"/>
</dbReference>
<gene>
    <name evidence="4" type="ORF">HK100_007250</name>
</gene>
<dbReference type="EMBL" id="JADGJH010003403">
    <property type="protein sequence ID" value="KAJ3091196.1"/>
    <property type="molecule type" value="Genomic_DNA"/>
</dbReference>
<dbReference type="AlphaFoldDB" id="A0AAD5SPI7"/>
<dbReference type="GO" id="GO:0007165">
    <property type="term" value="P:signal transduction"/>
    <property type="evidence" value="ECO:0007669"/>
    <property type="project" value="InterPro"/>
</dbReference>
<evidence type="ECO:0000259" key="3">
    <source>
        <dbReference type="Pfam" id="PF13676"/>
    </source>
</evidence>
<dbReference type="InterPro" id="IPR000157">
    <property type="entry name" value="TIR_dom"/>
</dbReference>
<sequence length="537" mass="59566">MHQDKEKFDLALAFEKDKFERELEIDEQFLALKQLPVAPTFGYNDLVPLTRDVVPVPVDSASIVSALLQISHSQEKSIDFPLATESVKKILIKIAARKATHADLEKCGMWDPRKHTYDIVKKLGYMPWLDVDQLGVGNALENSLADTLSDDVSIVIGNVSDEYAASTNCRQEFQFATSLNLKIIPLVVEPEIPVEGQKIKKDSTDGSSPGGANSNEKIAVKKSDPLQPESKVKPWSKGWFDFQINHTLYIDARNGNALDTNLKKIKAVQEIVPGAELNQKSSEGYKSIRDALIAKDNATLVEMLKNSDKDLNASVSGVESILNLAVANTNVDNLETIINKGLIINADGQTPLISAIQRNDMDILDLLLRKGANVNALDFNKNSALHVAVPTGSAQQCGMILFYNPKLEKENIFGYTLFLYAVSSINVETVRILLTHGEFDIFKILLEAKVPVNLPDEKYFTPIQNAVYRGKLDVLKEMAKLPNSAELFGVTNLEIMAAKYSKLDILQFFLSAECPSKYNLHSLLQIATQYSQWEILA</sequence>
<dbReference type="PANTHER" id="PTHR24118:SF99">
    <property type="entry name" value="POTE ANKYRIN DOMAIN FAMILY MEMBER 3C-RELATED"/>
    <property type="match status" value="1"/>
</dbReference>
<dbReference type="Gene3D" id="1.25.40.20">
    <property type="entry name" value="Ankyrin repeat-containing domain"/>
    <property type="match status" value="2"/>
</dbReference>
<dbReference type="PANTHER" id="PTHR24118">
    <property type="entry name" value="POTE ANKYRIN DOMAIN"/>
    <property type="match status" value="1"/>
</dbReference>
<dbReference type="InterPro" id="IPR036770">
    <property type="entry name" value="Ankyrin_rpt-contain_sf"/>
</dbReference>
<dbReference type="PROSITE" id="PS50088">
    <property type="entry name" value="ANK_REPEAT"/>
    <property type="match status" value="1"/>
</dbReference>
<accession>A0AAD5SPI7</accession>
<feature type="compositionally biased region" description="Polar residues" evidence="2">
    <location>
        <begin position="205"/>
        <end position="216"/>
    </location>
</feature>
<feature type="repeat" description="ANK" evidence="1">
    <location>
        <begin position="347"/>
        <end position="379"/>
    </location>
</feature>
<protein>
    <recommendedName>
        <fullName evidence="3">TIR domain-containing protein</fullName>
    </recommendedName>
</protein>
<dbReference type="PROSITE" id="PS50297">
    <property type="entry name" value="ANK_REP_REGION"/>
    <property type="match status" value="1"/>
</dbReference>
<organism evidence="4 5">
    <name type="scientific">Physocladia obscura</name>
    <dbReference type="NCBI Taxonomy" id="109957"/>
    <lineage>
        <taxon>Eukaryota</taxon>
        <taxon>Fungi</taxon>
        <taxon>Fungi incertae sedis</taxon>
        <taxon>Chytridiomycota</taxon>
        <taxon>Chytridiomycota incertae sedis</taxon>
        <taxon>Chytridiomycetes</taxon>
        <taxon>Chytridiales</taxon>
        <taxon>Chytriomycetaceae</taxon>
        <taxon>Physocladia</taxon>
    </lineage>
</organism>